<evidence type="ECO:0000256" key="3">
    <source>
        <dbReference type="ARBA" id="ARBA00023125"/>
    </source>
</evidence>
<dbReference type="InterPro" id="IPR036388">
    <property type="entry name" value="WH-like_DNA-bd_sf"/>
</dbReference>
<dbReference type="Gene3D" id="1.10.4040.10">
    <property type="entry name" value="Penicillinase repressor domain"/>
    <property type="match status" value="1"/>
</dbReference>
<dbReference type="Gene3D" id="1.10.10.10">
    <property type="entry name" value="Winged helix-like DNA-binding domain superfamily/Winged helix DNA-binding domain"/>
    <property type="match status" value="1"/>
</dbReference>
<evidence type="ECO:0000313" key="5">
    <source>
        <dbReference type="EMBL" id="MDR7268584.1"/>
    </source>
</evidence>
<comment type="similarity">
    <text evidence="1">Belongs to the BlaI transcriptional regulatory family.</text>
</comment>
<keyword evidence="3" id="KW-0238">DNA-binding</keyword>
<gene>
    <name evidence="5" type="ORF">J2X20_001213</name>
</gene>
<reference evidence="5 6" key="1">
    <citation type="submission" date="2023-07" db="EMBL/GenBank/DDBJ databases">
        <title>Sorghum-associated microbial communities from plants grown in Nebraska, USA.</title>
        <authorList>
            <person name="Schachtman D."/>
        </authorList>
    </citation>
    <scope>NUCLEOTIDE SEQUENCE [LARGE SCALE GENOMIC DNA]</scope>
    <source>
        <strain evidence="5 6">BE314</strain>
    </source>
</reference>
<dbReference type="Proteomes" id="UP001180453">
    <property type="component" value="Unassembled WGS sequence"/>
</dbReference>
<keyword evidence="4" id="KW-0804">Transcription</keyword>
<accession>A0ABU1YIB6</accession>
<dbReference type="InterPro" id="IPR036390">
    <property type="entry name" value="WH_DNA-bd_sf"/>
</dbReference>
<sequence>MNKAPHPISDAEAQVMRQLWQRAPQAADEIAAALGPQQGWALATVKTLLNRLLKKGAITAERDGRRFLYVPAIPEDAWVADTGLSLIDRLFGGRLAPLVAQFASERKLSADDLAALKALLKEQERG</sequence>
<dbReference type="SUPFAM" id="SSF46785">
    <property type="entry name" value="Winged helix' DNA-binding domain"/>
    <property type="match status" value="1"/>
</dbReference>
<evidence type="ECO:0000256" key="2">
    <source>
        <dbReference type="ARBA" id="ARBA00023015"/>
    </source>
</evidence>
<name>A0ABU1YIB6_ROSSA</name>
<evidence type="ECO:0000256" key="4">
    <source>
        <dbReference type="ARBA" id="ARBA00023163"/>
    </source>
</evidence>
<evidence type="ECO:0000256" key="1">
    <source>
        <dbReference type="ARBA" id="ARBA00011046"/>
    </source>
</evidence>
<proteinExistence type="inferred from homology"/>
<protein>
    <submittedName>
        <fullName evidence="5">Transcriptional regulator</fullName>
    </submittedName>
</protein>
<dbReference type="RefSeq" id="WP_310262295.1">
    <property type="nucleotide sequence ID" value="NZ_JAVDXU010000001.1"/>
</dbReference>
<keyword evidence="6" id="KW-1185">Reference proteome</keyword>
<dbReference type="EMBL" id="JAVDXU010000001">
    <property type="protein sequence ID" value="MDR7268584.1"/>
    <property type="molecule type" value="Genomic_DNA"/>
</dbReference>
<organism evidence="5 6">
    <name type="scientific">Roseateles saccharophilus</name>
    <name type="common">Pseudomonas saccharophila</name>
    <dbReference type="NCBI Taxonomy" id="304"/>
    <lineage>
        <taxon>Bacteria</taxon>
        <taxon>Pseudomonadati</taxon>
        <taxon>Pseudomonadota</taxon>
        <taxon>Betaproteobacteria</taxon>
        <taxon>Burkholderiales</taxon>
        <taxon>Sphaerotilaceae</taxon>
        <taxon>Roseateles</taxon>
    </lineage>
</organism>
<comment type="caution">
    <text evidence="5">The sequence shown here is derived from an EMBL/GenBank/DDBJ whole genome shotgun (WGS) entry which is preliminary data.</text>
</comment>
<keyword evidence="2" id="KW-0805">Transcription regulation</keyword>
<dbReference type="InterPro" id="IPR005650">
    <property type="entry name" value="BlaI_family"/>
</dbReference>
<dbReference type="Pfam" id="PF03965">
    <property type="entry name" value="Penicillinase_R"/>
    <property type="match status" value="1"/>
</dbReference>
<dbReference type="PIRSF" id="PIRSF019455">
    <property type="entry name" value="CopR_AtkY"/>
    <property type="match status" value="1"/>
</dbReference>
<evidence type="ECO:0000313" key="6">
    <source>
        <dbReference type="Proteomes" id="UP001180453"/>
    </source>
</evidence>